<dbReference type="AlphaFoldDB" id="A0A8T1QT09"/>
<evidence type="ECO:0000259" key="1">
    <source>
        <dbReference type="Pfam" id="PF05678"/>
    </source>
</evidence>
<name>A0A8T1QT09_CARIL</name>
<accession>A0A8T1QT09</accession>
<dbReference type="Pfam" id="PF05678">
    <property type="entry name" value="VQ"/>
    <property type="match status" value="1"/>
</dbReference>
<dbReference type="EMBL" id="CM031812">
    <property type="protein sequence ID" value="KAG6658130.1"/>
    <property type="molecule type" value="Genomic_DNA"/>
</dbReference>
<dbReference type="Proteomes" id="UP000811609">
    <property type="component" value="Chromosome 4"/>
</dbReference>
<proteinExistence type="predicted"/>
<organism evidence="2 3">
    <name type="scientific">Carya illinoinensis</name>
    <name type="common">Pecan</name>
    <dbReference type="NCBI Taxonomy" id="32201"/>
    <lineage>
        <taxon>Eukaryota</taxon>
        <taxon>Viridiplantae</taxon>
        <taxon>Streptophyta</taxon>
        <taxon>Embryophyta</taxon>
        <taxon>Tracheophyta</taxon>
        <taxon>Spermatophyta</taxon>
        <taxon>Magnoliopsida</taxon>
        <taxon>eudicotyledons</taxon>
        <taxon>Gunneridae</taxon>
        <taxon>Pentapetalae</taxon>
        <taxon>rosids</taxon>
        <taxon>fabids</taxon>
        <taxon>Fagales</taxon>
        <taxon>Juglandaceae</taxon>
        <taxon>Carya</taxon>
    </lineage>
</organism>
<evidence type="ECO:0000313" key="3">
    <source>
        <dbReference type="Proteomes" id="UP000811609"/>
    </source>
</evidence>
<feature type="domain" description="VQ" evidence="1">
    <location>
        <begin position="29"/>
        <end position="48"/>
    </location>
</feature>
<dbReference type="InterPro" id="IPR008889">
    <property type="entry name" value="VQ"/>
</dbReference>
<protein>
    <recommendedName>
        <fullName evidence="1">VQ domain-containing protein</fullName>
    </recommendedName>
</protein>
<keyword evidence="3" id="KW-1185">Reference proteome</keyword>
<sequence>MSRKVRQEASLKISKNEKQVHSLIKVLRPKLYIIDSSNFKRLVQELTGNISPYTSPPTKPDLVQNNVVQFTDTKDLEEHDKYKMEASFEPLDLCGLYAQAALDDEFNQIYNQVNLNYSTLEHSTGDLESWLSEMEPYPPMYNDYAEFEQEVSIYDYELSGLI</sequence>
<evidence type="ECO:0000313" key="2">
    <source>
        <dbReference type="EMBL" id="KAG6658130.1"/>
    </source>
</evidence>
<comment type="caution">
    <text evidence="2">The sequence shown here is derived from an EMBL/GenBank/DDBJ whole genome shotgun (WGS) entry which is preliminary data.</text>
</comment>
<gene>
    <name evidence="2" type="ORF">CIPAW_04G138900</name>
</gene>
<reference evidence="2" key="1">
    <citation type="submission" date="2020-12" db="EMBL/GenBank/DDBJ databases">
        <title>WGS assembly of Carya illinoinensis cv. Pawnee.</title>
        <authorList>
            <person name="Platts A."/>
            <person name="Shu S."/>
            <person name="Wright S."/>
            <person name="Barry K."/>
            <person name="Edger P."/>
            <person name="Pires J.C."/>
            <person name="Schmutz J."/>
        </authorList>
    </citation>
    <scope>NUCLEOTIDE SEQUENCE</scope>
    <source>
        <tissue evidence="2">Leaf</tissue>
    </source>
</reference>